<protein>
    <submittedName>
        <fullName evidence="2">Uncharacterized protein</fullName>
    </submittedName>
</protein>
<feature type="region of interest" description="Disordered" evidence="1">
    <location>
        <begin position="1"/>
        <end position="74"/>
    </location>
</feature>
<reference evidence="2 3" key="1">
    <citation type="submission" date="2020-05" db="EMBL/GenBank/DDBJ databases">
        <title>Vigna angularis (adzuki bean) Var. LongXiaoDou No. 4 denovo assembly.</title>
        <authorList>
            <person name="Xiang H."/>
        </authorList>
    </citation>
    <scope>NUCLEOTIDE SEQUENCE [LARGE SCALE GENOMIC DNA]</scope>
    <source>
        <tissue evidence="2">Leaf</tissue>
    </source>
</reference>
<dbReference type="PANTHER" id="PTHR34193">
    <property type="entry name" value="OS11G0199801 PROTEIN"/>
    <property type="match status" value="1"/>
</dbReference>
<proteinExistence type="predicted"/>
<dbReference type="EMBL" id="JABFOF010000004">
    <property type="protein sequence ID" value="KAG2399773.1"/>
    <property type="molecule type" value="Genomic_DNA"/>
</dbReference>
<dbReference type="AlphaFoldDB" id="A0A8T0KN27"/>
<feature type="compositionally biased region" description="Basic and acidic residues" evidence="1">
    <location>
        <begin position="170"/>
        <end position="182"/>
    </location>
</feature>
<evidence type="ECO:0000256" key="1">
    <source>
        <dbReference type="SAM" id="MobiDB-lite"/>
    </source>
</evidence>
<gene>
    <name evidence="2" type="ORF">HKW66_Vig0103740</name>
</gene>
<accession>A0A8T0KN27</accession>
<name>A0A8T0KN27_PHAAN</name>
<evidence type="ECO:0000313" key="2">
    <source>
        <dbReference type="EMBL" id="KAG2399773.1"/>
    </source>
</evidence>
<feature type="region of interest" description="Disordered" evidence="1">
    <location>
        <begin position="169"/>
        <end position="207"/>
    </location>
</feature>
<organism evidence="2 3">
    <name type="scientific">Phaseolus angularis</name>
    <name type="common">Azuki bean</name>
    <name type="synonym">Vigna angularis</name>
    <dbReference type="NCBI Taxonomy" id="3914"/>
    <lineage>
        <taxon>Eukaryota</taxon>
        <taxon>Viridiplantae</taxon>
        <taxon>Streptophyta</taxon>
        <taxon>Embryophyta</taxon>
        <taxon>Tracheophyta</taxon>
        <taxon>Spermatophyta</taxon>
        <taxon>Magnoliopsida</taxon>
        <taxon>eudicotyledons</taxon>
        <taxon>Gunneridae</taxon>
        <taxon>Pentapetalae</taxon>
        <taxon>rosids</taxon>
        <taxon>fabids</taxon>
        <taxon>Fabales</taxon>
        <taxon>Fabaceae</taxon>
        <taxon>Papilionoideae</taxon>
        <taxon>50 kb inversion clade</taxon>
        <taxon>NPAAA clade</taxon>
        <taxon>indigoferoid/millettioid clade</taxon>
        <taxon>Phaseoleae</taxon>
        <taxon>Vigna</taxon>
    </lineage>
</organism>
<dbReference type="PANTHER" id="PTHR34193:SF22">
    <property type="entry name" value="DUF3741 DOMAIN-CONTAINING PROTEIN"/>
    <property type="match status" value="1"/>
</dbReference>
<comment type="caution">
    <text evidence="2">The sequence shown here is derived from an EMBL/GenBank/DDBJ whole genome shotgun (WGS) entry which is preliminary data.</text>
</comment>
<evidence type="ECO:0000313" key="3">
    <source>
        <dbReference type="Proteomes" id="UP000743370"/>
    </source>
</evidence>
<sequence length="265" mass="29708">MLDPRTHHPTDSFHLYDGTRHRPHTTWEPTNSLMWPSKPPLQELNQDDSGICSPPMWTTSPPHSKTDHRSLSPTSRTQAIVRGQRELMEMVKNMPESTYELSLKDLVEHHRLETAVEDRRNLTVYNRDKSTGRVGVGKRVDNKMTQVKRNRNIDRGGFYLKMGLPFSLGSKDKSKSNKKKSESSGNSSSRVTPKPDGSTKGGVDKECVQDVTPNANLIKDGIGVRQPGIECVKRVVGFAGFSLADAKAKHRSSKIRQLVMEHSAL</sequence>
<feature type="compositionally biased region" description="Basic and acidic residues" evidence="1">
    <location>
        <begin position="1"/>
        <end position="11"/>
    </location>
</feature>
<dbReference type="Proteomes" id="UP000743370">
    <property type="component" value="Unassembled WGS sequence"/>
</dbReference>